<dbReference type="Pfam" id="PF07702">
    <property type="entry name" value="UTRA"/>
    <property type="match status" value="1"/>
</dbReference>
<proteinExistence type="predicted"/>
<dbReference type="Pfam" id="PF00392">
    <property type="entry name" value="GntR"/>
    <property type="match status" value="1"/>
</dbReference>
<keyword evidence="2" id="KW-0238">DNA-binding</keyword>
<dbReference type="CDD" id="cd07377">
    <property type="entry name" value="WHTH_GntR"/>
    <property type="match status" value="1"/>
</dbReference>
<dbReference type="EMBL" id="JAVREH010000027">
    <property type="protein sequence ID" value="MDT0263045.1"/>
    <property type="molecule type" value="Genomic_DNA"/>
</dbReference>
<evidence type="ECO:0000313" key="6">
    <source>
        <dbReference type="Proteomes" id="UP001183176"/>
    </source>
</evidence>
<evidence type="ECO:0000259" key="4">
    <source>
        <dbReference type="PROSITE" id="PS50949"/>
    </source>
</evidence>
<dbReference type="Gene3D" id="1.10.10.10">
    <property type="entry name" value="Winged helix-like DNA-binding domain superfamily/Winged helix DNA-binding domain"/>
    <property type="match status" value="1"/>
</dbReference>
<keyword evidence="1" id="KW-0805">Transcription regulation</keyword>
<dbReference type="SUPFAM" id="SSF64288">
    <property type="entry name" value="Chorismate lyase-like"/>
    <property type="match status" value="1"/>
</dbReference>
<keyword evidence="6" id="KW-1185">Reference proteome</keyword>
<dbReference type="InterPro" id="IPR000524">
    <property type="entry name" value="Tscrpt_reg_HTH_GntR"/>
</dbReference>
<evidence type="ECO:0000256" key="2">
    <source>
        <dbReference type="ARBA" id="ARBA00023125"/>
    </source>
</evidence>
<reference evidence="6" key="1">
    <citation type="submission" date="2023-07" db="EMBL/GenBank/DDBJ databases">
        <title>30 novel species of actinomycetes from the DSMZ collection.</title>
        <authorList>
            <person name="Nouioui I."/>
        </authorList>
    </citation>
    <scope>NUCLEOTIDE SEQUENCE [LARGE SCALE GENOMIC DNA]</scope>
    <source>
        <strain evidence="6">DSM 44399</strain>
    </source>
</reference>
<dbReference type="Gene3D" id="3.40.1410.10">
    <property type="entry name" value="Chorismate lyase-like"/>
    <property type="match status" value="1"/>
</dbReference>
<name>A0ABU2JDK8_9ACTN</name>
<comment type="caution">
    <text evidence="5">The sequence shown here is derived from an EMBL/GenBank/DDBJ whole genome shotgun (WGS) entry which is preliminary data.</text>
</comment>
<dbReference type="PANTHER" id="PTHR44846:SF1">
    <property type="entry name" value="MANNOSYL-D-GLYCERATE TRANSPORT_METABOLISM SYSTEM REPRESSOR MNGR-RELATED"/>
    <property type="match status" value="1"/>
</dbReference>
<accession>A0ABU2JDK8</accession>
<evidence type="ECO:0000256" key="3">
    <source>
        <dbReference type="ARBA" id="ARBA00023163"/>
    </source>
</evidence>
<dbReference type="InterPro" id="IPR028978">
    <property type="entry name" value="Chorismate_lyase_/UTRA_dom_sf"/>
</dbReference>
<dbReference type="InterPro" id="IPR036388">
    <property type="entry name" value="WH-like_DNA-bd_sf"/>
</dbReference>
<evidence type="ECO:0000256" key="1">
    <source>
        <dbReference type="ARBA" id="ARBA00023015"/>
    </source>
</evidence>
<dbReference type="RefSeq" id="WP_311424191.1">
    <property type="nucleotide sequence ID" value="NZ_JAVREH010000027.1"/>
</dbReference>
<dbReference type="InterPro" id="IPR011663">
    <property type="entry name" value="UTRA"/>
</dbReference>
<sequence>MTITATAGVPREPKYYTVKRHLLDMIESQPPGSPVPTERLLTLELKTSRTTVRQALGELVGEGKLVRRQGSGTFVAEPKITWPLQLTSFTEQAAANGFLASAQLLSAERVRANLDIAKRLAVTPGSPVYRLERLRLADGHPMALETSHLSAQRFPGLTMALRGVSSLYRVLAESYGVAPAEAEETIETAPASPREAELLHTDVGAPMLVLARHSFDAEGVPVEWVRSWYRGDRYIFLARLAMS</sequence>
<dbReference type="SMART" id="SM00866">
    <property type="entry name" value="UTRA"/>
    <property type="match status" value="1"/>
</dbReference>
<dbReference type="InterPro" id="IPR036390">
    <property type="entry name" value="WH_DNA-bd_sf"/>
</dbReference>
<dbReference type="InterPro" id="IPR050679">
    <property type="entry name" value="Bact_HTH_transcr_reg"/>
</dbReference>
<protein>
    <submittedName>
        <fullName evidence="5">GntR family transcriptional regulator</fullName>
    </submittedName>
</protein>
<keyword evidence="3" id="KW-0804">Transcription</keyword>
<dbReference type="PROSITE" id="PS50949">
    <property type="entry name" value="HTH_GNTR"/>
    <property type="match status" value="1"/>
</dbReference>
<dbReference type="PANTHER" id="PTHR44846">
    <property type="entry name" value="MANNOSYL-D-GLYCERATE TRANSPORT/METABOLISM SYSTEM REPRESSOR MNGR-RELATED"/>
    <property type="match status" value="1"/>
</dbReference>
<dbReference type="SMART" id="SM00345">
    <property type="entry name" value="HTH_GNTR"/>
    <property type="match status" value="1"/>
</dbReference>
<evidence type="ECO:0000313" key="5">
    <source>
        <dbReference type="EMBL" id="MDT0263045.1"/>
    </source>
</evidence>
<dbReference type="PRINTS" id="PR00035">
    <property type="entry name" value="HTHGNTR"/>
</dbReference>
<dbReference type="Proteomes" id="UP001183176">
    <property type="component" value="Unassembled WGS sequence"/>
</dbReference>
<organism evidence="5 6">
    <name type="scientific">Jatrophihabitans lederbergiae</name>
    <dbReference type="NCBI Taxonomy" id="3075547"/>
    <lineage>
        <taxon>Bacteria</taxon>
        <taxon>Bacillati</taxon>
        <taxon>Actinomycetota</taxon>
        <taxon>Actinomycetes</taxon>
        <taxon>Jatrophihabitantales</taxon>
        <taxon>Jatrophihabitantaceae</taxon>
        <taxon>Jatrophihabitans</taxon>
    </lineage>
</organism>
<gene>
    <name evidence="5" type="ORF">RM423_16770</name>
</gene>
<feature type="domain" description="HTH gntR-type" evidence="4">
    <location>
        <begin position="12"/>
        <end position="78"/>
    </location>
</feature>
<dbReference type="SUPFAM" id="SSF46785">
    <property type="entry name" value="Winged helix' DNA-binding domain"/>
    <property type="match status" value="1"/>
</dbReference>